<dbReference type="InterPro" id="IPR003673">
    <property type="entry name" value="CoA-Trfase_fam_III"/>
</dbReference>
<dbReference type="PANTHER" id="PTHR48207">
    <property type="entry name" value="SUCCINATE--HYDROXYMETHYLGLUTARATE COA-TRANSFERASE"/>
    <property type="match status" value="1"/>
</dbReference>
<dbReference type="RefSeq" id="WP_100667973.1">
    <property type="nucleotide sequence ID" value="NZ_CP024955.1"/>
</dbReference>
<dbReference type="Gene3D" id="3.30.1540.10">
    <property type="entry name" value="formyl-coa transferase, domain 3"/>
    <property type="match status" value="1"/>
</dbReference>
<accession>A0A2K8N7B9</accession>
<evidence type="ECO:0000256" key="1">
    <source>
        <dbReference type="ARBA" id="ARBA00022679"/>
    </source>
</evidence>
<dbReference type="OrthoDB" id="9797653at2"/>
<dbReference type="GO" id="GO:0008410">
    <property type="term" value="F:CoA-transferase activity"/>
    <property type="evidence" value="ECO:0007669"/>
    <property type="project" value="TreeGrafter"/>
</dbReference>
<dbReference type="Pfam" id="PF02515">
    <property type="entry name" value="CoA_transf_3"/>
    <property type="match status" value="1"/>
</dbReference>
<keyword evidence="3" id="KW-1185">Reference proteome</keyword>
<proteinExistence type="predicted"/>
<dbReference type="SUPFAM" id="SSF89796">
    <property type="entry name" value="CoA-transferase family III (CaiB/BaiF)"/>
    <property type="match status" value="1"/>
</dbReference>
<organism evidence="2 3">
    <name type="scientific">Kyrpidia spormannii</name>
    <dbReference type="NCBI Taxonomy" id="2055160"/>
    <lineage>
        <taxon>Bacteria</taxon>
        <taxon>Bacillati</taxon>
        <taxon>Bacillota</taxon>
        <taxon>Bacilli</taxon>
        <taxon>Bacillales</taxon>
        <taxon>Alicyclobacillaceae</taxon>
        <taxon>Kyrpidia</taxon>
    </lineage>
</organism>
<dbReference type="Proteomes" id="UP000231932">
    <property type="component" value="Chromosome"/>
</dbReference>
<dbReference type="InterPro" id="IPR044855">
    <property type="entry name" value="CoA-Trfase_III_dom3_sf"/>
</dbReference>
<dbReference type="InterPro" id="IPR023606">
    <property type="entry name" value="CoA-Trfase_III_dom_1_sf"/>
</dbReference>
<dbReference type="EMBL" id="CP024955">
    <property type="protein sequence ID" value="ATY85183.1"/>
    <property type="molecule type" value="Genomic_DNA"/>
</dbReference>
<dbReference type="AlphaFoldDB" id="A0A2K8N7B9"/>
<evidence type="ECO:0000313" key="3">
    <source>
        <dbReference type="Proteomes" id="UP000231932"/>
    </source>
</evidence>
<dbReference type="KEGG" id="kyr:CVV65_09810"/>
<evidence type="ECO:0000313" key="2">
    <source>
        <dbReference type="EMBL" id="ATY85183.1"/>
    </source>
</evidence>
<keyword evidence="1 2" id="KW-0808">Transferase</keyword>
<sequence length="410" mass="44777">MKEQVKKKEGPLAGIRVVDFTTNISGPSATAILADLGADVVKIERVGKGDDARHMSPAWNGESAYFLAINRNKRSLALDFRQPEGREITLKLIAQADVVVENFRRGVLEKYGLDGKSLLREHPSLIYCSLSAYGDDGPDCMLPGYDAVVQARTGIMSITGSREDEPSRAGVSILDAGSATWAAVGILSALFYRERTGRGQIVGTSLFETGVYWMNYHLVAYQATRRDPVPQGARHTAFAPYGAFETADGPIMIGISNDGLFARLAQAIGRPELTHDPRFATNPDRVLNREELEGLLNKQLRQRPRAEWVALFREVGIPCSPIQRPSQVMEDPQLAALSLLQSTPHPRIAEVKIPRLPVRLTDTPAAIRTSAPLLGQHTREILAEIGELARVEELLSKGVIGLDVEGGGDR</sequence>
<dbReference type="Gene3D" id="3.40.50.10540">
    <property type="entry name" value="Crotonobetainyl-coa:carnitine coa-transferase, domain 1"/>
    <property type="match status" value="1"/>
</dbReference>
<reference evidence="3" key="1">
    <citation type="submission" date="2017-11" db="EMBL/GenBank/DDBJ databases">
        <title>Complete Genome Sequence of Kyrpidia sp. Strain EA-1, a thermophilic, hydrogen-oxidizing Bacterium, isolated from the Azores.</title>
        <authorList>
            <person name="Reiner J.E."/>
            <person name="Lapp C.J."/>
            <person name="Bunk B."/>
            <person name="Gescher J."/>
        </authorList>
    </citation>
    <scope>NUCLEOTIDE SEQUENCE [LARGE SCALE GENOMIC DNA]</scope>
    <source>
        <strain evidence="3">EA-1</strain>
    </source>
</reference>
<name>A0A2K8N7B9_9BACL</name>
<protein>
    <submittedName>
        <fullName evidence="2">CoA transferase</fullName>
    </submittedName>
</protein>
<gene>
    <name evidence="2" type="ORF">CVV65_09810</name>
</gene>
<dbReference type="PANTHER" id="PTHR48207:SF3">
    <property type="entry name" value="SUCCINATE--HYDROXYMETHYLGLUTARATE COA-TRANSFERASE"/>
    <property type="match status" value="1"/>
</dbReference>
<dbReference type="InterPro" id="IPR050483">
    <property type="entry name" value="CoA-transferase_III_domain"/>
</dbReference>